<dbReference type="InterPro" id="IPR018893">
    <property type="entry name" value="T8SS_CsgF"/>
</dbReference>
<dbReference type="OrthoDB" id="1443407at2"/>
<proteinExistence type="predicted"/>
<dbReference type="Proteomes" id="UP000184509">
    <property type="component" value="Unassembled WGS sequence"/>
</dbReference>
<evidence type="ECO:0000313" key="6">
    <source>
        <dbReference type="Proteomes" id="UP000184509"/>
    </source>
</evidence>
<accession>A0A1M4Y2Y1</accession>
<reference evidence="5 6" key="1">
    <citation type="submission" date="2016-11" db="EMBL/GenBank/DDBJ databases">
        <authorList>
            <person name="Jaros S."/>
            <person name="Januszkiewicz K."/>
            <person name="Wedrychowicz H."/>
        </authorList>
    </citation>
    <scope>NUCLEOTIDE SEQUENCE [LARGE SCALE GENOMIC DNA]</scope>
    <source>
        <strain evidence="5 6">DSM 26991</strain>
    </source>
</reference>
<name>A0A1M4Y2Y1_9BACE</name>
<sequence length="140" mass="15437">MKLIYKTLFLVLFFVTGKTYAQDFVYTPKNPAFGGSPYNYSWLLSSAQAQNNTKEATTTSSTSSYSTDPLKNFTQSLNQQILSQLSRQIVSKQFGEGGLTAGTYVLGDYQIQIADQTNGLNITIIDNKTGSQTSVVVPYF</sequence>
<dbReference type="RefSeq" id="WP_073399997.1">
    <property type="nucleotide sequence ID" value="NZ_FQTV01000004.1"/>
</dbReference>
<feature type="signal peptide" evidence="4">
    <location>
        <begin position="1"/>
        <end position="21"/>
    </location>
</feature>
<dbReference type="AlphaFoldDB" id="A0A1M4Y2Y1"/>
<evidence type="ECO:0000256" key="1">
    <source>
        <dbReference type="ARBA" id="ARBA00003989"/>
    </source>
</evidence>
<feature type="chain" id="PRO_5012273918" description="Curli production assembly/transport component CsgF" evidence="4">
    <location>
        <begin position="22"/>
        <end position="140"/>
    </location>
</feature>
<keyword evidence="6" id="KW-1185">Reference proteome</keyword>
<evidence type="ECO:0000256" key="2">
    <source>
        <dbReference type="ARBA" id="ARBA00014031"/>
    </source>
</evidence>
<keyword evidence="3 4" id="KW-0732">Signal</keyword>
<dbReference type="EMBL" id="FQTV01000004">
    <property type="protein sequence ID" value="SHF00184.1"/>
    <property type="molecule type" value="Genomic_DNA"/>
</dbReference>
<evidence type="ECO:0000256" key="4">
    <source>
        <dbReference type="SAM" id="SignalP"/>
    </source>
</evidence>
<evidence type="ECO:0000313" key="5">
    <source>
        <dbReference type="EMBL" id="SHF00184.1"/>
    </source>
</evidence>
<gene>
    <name evidence="5" type="ORF">SAMN05444405_104201</name>
</gene>
<protein>
    <recommendedName>
        <fullName evidence="2">Curli production assembly/transport component CsgF</fullName>
    </recommendedName>
</protein>
<organism evidence="5 6">
    <name type="scientific">Bacteroides luti</name>
    <dbReference type="NCBI Taxonomy" id="1297750"/>
    <lineage>
        <taxon>Bacteria</taxon>
        <taxon>Pseudomonadati</taxon>
        <taxon>Bacteroidota</taxon>
        <taxon>Bacteroidia</taxon>
        <taxon>Bacteroidales</taxon>
        <taxon>Bacteroidaceae</taxon>
        <taxon>Bacteroides</taxon>
    </lineage>
</organism>
<dbReference type="STRING" id="1297750.SAMN05444405_104201"/>
<evidence type="ECO:0000256" key="3">
    <source>
        <dbReference type="ARBA" id="ARBA00022729"/>
    </source>
</evidence>
<comment type="function">
    <text evidence="1">May be involved in the biogenesis of curli organelles.</text>
</comment>
<dbReference type="Pfam" id="PF10614">
    <property type="entry name" value="CsgF"/>
    <property type="match status" value="1"/>
</dbReference>